<sequence length="167" mass="18352">MIDPLTIFSGITLSIIAAFCFNYSIILNKKGLLQGLPDINFDQGVKSVVKSFILFFKNRDWTIGFFLGVIGYLPYLISMNLVGIVVTQPVTSVGLVVLVYFAHKKLNEKIGYTEIASIALMIGGTILIAFAQVSDIFIEILNIALSLILFNLLLIGISICLYIVALK</sequence>
<feature type="transmembrane region" description="Helical" evidence="1">
    <location>
        <begin position="83"/>
        <end position="103"/>
    </location>
</feature>
<protein>
    <recommendedName>
        <fullName evidence="3">EamA domain-containing protein</fullName>
    </recommendedName>
</protein>
<evidence type="ECO:0000313" key="2">
    <source>
        <dbReference type="EMBL" id="GAH80571.1"/>
    </source>
</evidence>
<feature type="transmembrane region" description="Helical" evidence="1">
    <location>
        <begin position="60"/>
        <end position="77"/>
    </location>
</feature>
<keyword evidence="1" id="KW-0472">Membrane</keyword>
<keyword evidence="1" id="KW-0812">Transmembrane</keyword>
<evidence type="ECO:0008006" key="3">
    <source>
        <dbReference type="Google" id="ProtNLM"/>
    </source>
</evidence>
<dbReference type="InterPro" id="IPR037185">
    <property type="entry name" value="EmrE-like"/>
</dbReference>
<comment type="caution">
    <text evidence="2">The sequence shown here is derived from an EMBL/GenBank/DDBJ whole genome shotgun (WGS) entry which is preliminary data.</text>
</comment>
<organism evidence="2">
    <name type="scientific">marine sediment metagenome</name>
    <dbReference type="NCBI Taxonomy" id="412755"/>
    <lineage>
        <taxon>unclassified sequences</taxon>
        <taxon>metagenomes</taxon>
        <taxon>ecological metagenomes</taxon>
    </lineage>
</organism>
<proteinExistence type="predicted"/>
<feature type="non-terminal residue" evidence="2">
    <location>
        <position position="167"/>
    </location>
</feature>
<dbReference type="SUPFAM" id="SSF103481">
    <property type="entry name" value="Multidrug resistance efflux transporter EmrE"/>
    <property type="match status" value="1"/>
</dbReference>
<feature type="transmembrane region" description="Helical" evidence="1">
    <location>
        <begin position="115"/>
        <end position="134"/>
    </location>
</feature>
<feature type="transmembrane region" description="Helical" evidence="1">
    <location>
        <begin position="140"/>
        <end position="165"/>
    </location>
</feature>
<gene>
    <name evidence="2" type="ORF">S03H2_62899</name>
</gene>
<feature type="transmembrane region" description="Helical" evidence="1">
    <location>
        <begin position="6"/>
        <end position="26"/>
    </location>
</feature>
<accession>X1IDV0</accession>
<dbReference type="AlphaFoldDB" id="X1IDV0"/>
<name>X1IDV0_9ZZZZ</name>
<dbReference type="EMBL" id="BARU01040709">
    <property type="protein sequence ID" value="GAH80571.1"/>
    <property type="molecule type" value="Genomic_DNA"/>
</dbReference>
<evidence type="ECO:0000256" key="1">
    <source>
        <dbReference type="SAM" id="Phobius"/>
    </source>
</evidence>
<reference evidence="2" key="1">
    <citation type="journal article" date="2014" name="Front. Microbiol.">
        <title>High frequency of phylogenetically diverse reductive dehalogenase-homologous genes in deep subseafloor sedimentary metagenomes.</title>
        <authorList>
            <person name="Kawai M."/>
            <person name="Futagami T."/>
            <person name="Toyoda A."/>
            <person name="Takaki Y."/>
            <person name="Nishi S."/>
            <person name="Hori S."/>
            <person name="Arai W."/>
            <person name="Tsubouchi T."/>
            <person name="Morono Y."/>
            <person name="Uchiyama I."/>
            <person name="Ito T."/>
            <person name="Fujiyama A."/>
            <person name="Inagaki F."/>
            <person name="Takami H."/>
        </authorList>
    </citation>
    <scope>NUCLEOTIDE SEQUENCE</scope>
    <source>
        <strain evidence="2">Expedition CK06-06</strain>
    </source>
</reference>
<keyword evidence="1" id="KW-1133">Transmembrane helix</keyword>